<keyword evidence="6" id="KW-0902">Two-component regulatory system</keyword>
<dbReference type="InterPro" id="IPR004358">
    <property type="entry name" value="Sig_transdc_His_kin-like_C"/>
</dbReference>
<dbReference type="Gene3D" id="1.10.287.130">
    <property type="match status" value="1"/>
</dbReference>
<dbReference type="Gene3D" id="3.30.565.10">
    <property type="entry name" value="Histidine kinase-like ATPase, C-terminal domain"/>
    <property type="match status" value="1"/>
</dbReference>
<keyword evidence="12" id="KW-1185">Reference proteome</keyword>
<accession>A0A6N6N1U7</accession>
<dbReference type="EC" id="2.7.13.3" evidence="2"/>
<feature type="transmembrane region" description="Helical" evidence="8">
    <location>
        <begin position="351"/>
        <end position="375"/>
    </location>
</feature>
<evidence type="ECO:0000256" key="1">
    <source>
        <dbReference type="ARBA" id="ARBA00000085"/>
    </source>
</evidence>
<dbReference type="AlphaFoldDB" id="A0A6N6N1U7"/>
<dbReference type="InterPro" id="IPR036890">
    <property type="entry name" value="HATPase_C_sf"/>
</dbReference>
<sequence>MGGSARTRTHARAAVFWVLLAACLFPAQSHAARHACHHILLVSSYSTRLQWSADICESVRENIYADDYCAEITTEYMDTKRYTSDEHYQSLTRMFERKYTGVHFDLIITADDNAARFVLGLRKRLFPGVPMVFCGVNDLDMGKKFDLSNTTGVYEEVDLAMTVAVIMTQNPDVETIYVVNDRTTTGLANKDQLDAVMMEFKNRVRFRMLQDLSMEEMLHALSDLPQKSAVLLLSFVQDRLGESFTFRQSIGLFRSVCKRPMYGVWDFYLGKGIVGGMITSASVQGQKAAEMALRILGGESASSIPMLRKSPNQYMFDYNELQHFGIADHFVPQSSVIINEPQSFWRTHFRLVMWGSITIVVLLSLIMFLSIAVMARRKAESELERINASLEELVAERTDELHHRSMELEGANAKLQKLDELKTSLMNTVSHDLRTPLTSILGFALLIRKELSKFCTGTCADACELPGMRRVFSNMDIIIKEAERLSRLINDFLDMSRLDAGRMPWQDREIDPVKLAADAIEAYSGAFSENADVELIAEISETLPPIVADYDRLRQVLANLLANAKRFTNKGTVTLRVREQDGYVLFAVADTGTGIPDDELELVFDKFHQATDNTLRDNLTGKGSGMGLAISRSIVKHYGGRIWADHNPGGGAVIMFTIPARRA</sequence>
<dbReference type="InterPro" id="IPR003594">
    <property type="entry name" value="HATPase_dom"/>
</dbReference>
<keyword evidence="7" id="KW-0175">Coiled coil</keyword>
<comment type="caution">
    <text evidence="11">The sequence shown here is derived from an EMBL/GenBank/DDBJ whole genome shotgun (WGS) entry which is preliminary data.</text>
</comment>
<dbReference type="Pfam" id="PF00512">
    <property type="entry name" value="HisKA"/>
    <property type="match status" value="1"/>
</dbReference>
<feature type="domain" description="Histidine kinase" evidence="10">
    <location>
        <begin position="428"/>
        <end position="662"/>
    </location>
</feature>
<dbReference type="Pfam" id="PF04392">
    <property type="entry name" value="ABC_sub_bind"/>
    <property type="match status" value="1"/>
</dbReference>
<dbReference type="Pfam" id="PF02518">
    <property type="entry name" value="HATPase_c"/>
    <property type="match status" value="1"/>
</dbReference>
<keyword evidence="8" id="KW-1133">Transmembrane helix</keyword>
<evidence type="ECO:0000256" key="8">
    <source>
        <dbReference type="SAM" id="Phobius"/>
    </source>
</evidence>
<evidence type="ECO:0000256" key="6">
    <source>
        <dbReference type="ARBA" id="ARBA00023012"/>
    </source>
</evidence>
<dbReference type="InterPro" id="IPR005467">
    <property type="entry name" value="His_kinase_dom"/>
</dbReference>
<name>A0A6N6N1U7_9BACT</name>
<dbReference type="InterPro" id="IPR007487">
    <property type="entry name" value="ABC_transpt-TYRBP-like"/>
</dbReference>
<keyword evidence="5 11" id="KW-0418">Kinase</keyword>
<organism evidence="11 12">
    <name type="scientific">Pseudodesulfovibrio senegalensis</name>
    <dbReference type="NCBI Taxonomy" id="1721087"/>
    <lineage>
        <taxon>Bacteria</taxon>
        <taxon>Pseudomonadati</taxon>
        <taxon>Thermodesulfobacteriota</taxon>
        <taxon>Desulfovibrionia</taxon>
        <taxon>Desulfovibrionales</taxon>
        <taxon>Desulfovibrionaceae</taxon>
    </lineage>
</organism>
<feature type="coiled-coil region" evidence="7">
    <location>
        <begin position="376"/>
        <end position="428"/>
    </location>
</feature>
<feature type="signal peptide" evidence="9">
    <location>
        <begin position="1"/>
        <end position="31"/>
    </location>
</feature>
<dbReference type="SMART" id="SM00387">
    <property type="entry name" value="HATPase_c"/>
    <property type="match status" value="1"/>
</dbReference>
<proteinExistence type="predicted"/>
<evidence type="ECO:0000256" key="3">
    <source>
        <dbReference type="ARBA" id="ARBA00022553"/>
    </source>
</evidence>
<keyword evidence="3" id="KW-0597">Phosphoprotein</keyword>
<keyword evidence="8" id="KW-0472">Membrane</keyword>
<dbReference type="InterPro" id="IPR003661">
    <property type="entry name" value="HisK_dim/P_dom"/>
</dbReference>
<evidence type="ECO:0000313" key="12">
    <source>
        <dbReference type="Proteomes" id="UP000438699"/>
    </source>
</evidence>
<dbReference type="InterPro" id="IPR036097">
    <property type="entry name" value="HisK_dim/P_sf"/>
</dbReference>
<dbReference type="SUPFAM" id="SSF47384">
    <property type="entry name" value="Homodimeric domain of signal transducing histidine kinase"/>
    <property type="match status" value="1"/>
</dbReference>
<dbReference type="CDD" id="cd00082">
    <property type="entry name" value="HisKA"/>
    <property type="match status" value="1"/>
</dbReference>
<dbReference type="PANTHER" id="PTHR43711:SF1">
    <property type="entry name" value="HISTIDINE KINASE 1"/>
    <property type="match status" value="1"/>
</dbReference>
<dbReference type="InterPro" id="IPR050736">
    <property type="entry name" value="Sensor_HK_Regulatory"/>
</dbReference>
<dbReference type="PROSITE" id="PS50109">
    <property type="entry name" value="HIS_KIN"/>
    <property type="match status" value="1"/>
</dbReference>
<dbReference type="GO" id="GO:0000155">
    <property type="term" value="F:phosphorelay sensor kinase activity"/>
    <property type="evidence" value="ECO:0007669"/>
    <property type="project" value="InterPro"/>
</dbReference>
<reference evidence="11 12" key="1">
    <citation type="journal article" date="2017" name="Int. J. Syst. Evol. Microbiol.">
        <title>Desulfovibrio senegalensis sp. nov., a mesophilic sulfate reducer isolated from marine sediment.</title>
        <authorList>
            <person name="Thioye A."/>
            <person name="Gam Z.B.A."/>
            <person name="Mbengue M."/>
            <person name="Cayol J.L."/>
            <person name="Joseph-Bartoli M."/>
            <person name="Toure-Kane C."/>
            <person name="Labat M."/>
        </authorList>
    </citation>
    <scope>NUCLEOTIDE SEQUENCE [LARGE SCALE GENOMIC DNA]</scope>
    <source>
        <strain evidence="11 12">DSM 101509</strain>
    </source>
</reference>
<evidence type="ECO:0000256" key="5">
    <source>
        <dbReference type="ARBA" id="ARBA00022777"/>
    </source>
</evidence>
<dbReference type="PROSITE" id="PS51257">
    <property type="entry name" value="PROKAR_LIPOPROTEIN"/>
    <property type="match status" value="1"/>
</dbReference>
<dbReference type="RefSeq" id="WP_151151574.1">
    <property type="nucleotide sequence ID" value="NZ_WAIE01000006.1"/>
</dbReference>
<evidence type="ECO:0000259" key="10">
    <source>
        <dbReference type="PROSITE" id="PS50109"/>
    </source>
</evidence>
<comment type="catalytic activity">
    <reaction evidence="1">
        <text>ATP + protein L-histidine = ADP + protein N-phospho-L-histidine.</text>
        <dbReference type="EC" id="2.7.13.3"/>
    </reaction>
</comment>
<evidence type="ECO:0000256" key="2">
    <source>
        <dbReference type="ARBA" id="ARBA00012438"/>
    </source>
</evidence>
<dbReference type="SMART" id="SM00388">
    <property type="entry name" value="HisKA"/>
    <property type="match status" value="1"/>
</dbReference>
<gene>
    <name evidence="11" type="ORF">F8A88_12830</name>
</gene>
<evidence type="ECO:0000256" key="4">
    <source>
        <dbReference type="ARBA" id="ARBA00022679"/>
    </source>
</evidence>
<dbReference type="Proteomes" id="UP000438699">
    <property type="component" value="Unassembled WGS sequence"/>
</dbReference>
<evidence type="ECO:0000256" key="7">
    <source>
        <dbReference type="SAM" id="Coils"/>
    </source>
</evidence>
<dbReference type="SUPFAM" id="SSF55874">
    <property type="entry name" value="ATPase domain of HSP90 chaperone/DNA topoisomerase II/histidine kinase"/>
    <property type="match status" value="1"/>
</dbReference>
<keyword evidence="8" id="KW-0812">Transmembrane</keyword>
<dbReference type="OrthoDB" id="5385971at2"/>
<protein>
    <recommendedName>
        <fullName evidence="2">histidine kinase</fullName>
        <ecNumber evidence="2">2.7.13.3</ecNumber>
    </recommendedName>
</protein>
<dbReference type="EMBL" id="WAIE01000006">
    <property type="protein sequence ID" value="KAB1440830.1"/>
    <property type="molecule type" value="Genomic_DNA"/>
</dbReference>
<dbReference type="Gene3D" id="3.40.50.2300">
    <property type="match status" value="2"/>
</dbReference>
<feature type="chain" id="PRO_5026714152" description="histidine kinase" evidence="9">
    <location>
        <begin position="32"/>
        <end position="663"/>
    </location>
</feature>
<dbReference type="PRINTS" id="PR00344">
    <property type="entry name" value="BCTRLSENSOR"/>
</dbReference>
<keyword evidence="9" id="KW-0732">Signal</keyword>
<evidence type="ECO:0000313" key="11">
    <source>
        <dbReference type="EMBL" id="KAB1440830.1"/>
    </source>
</evidence>
<dbReference type="PANTHER" id="PTHR43711">
    <property type="entry name" value="TWO-COMPONENT HISTIDINE KINASE"/>
    <property type="match status" value="1"/>
</dbReference>
<keyword evidence="4" id="KW-0808">Transferase</keyword>
<evidence type="ECO:0000256" key="9">
    <source>
        <dbReference type="SAM" id="SignalP"/>
    </source>
</evidence>